<accession>A0A8J3MQ19</accession>
<name>A0A8J3MQ19_9RICK</name>
<keyword evidence="3" id="KW-1185">Reference proteome</keyword>
<keyword evidence="1" id="KW-1133">Transmembrane helix</keyword>
<feature type="transmembrane region" description="Helical" evidence="1">
    <location>
        <begin position="88"/>
        <end position="106"/>
    </location>
</feature>
<feature type="transmembrane region" description="Helical" evidence="1">
    <location>
        <begin position="55"/>
        <end position="76"/>
    </location>
</feature>
<feature type="transmembrane region" description="Helical" evidence="1">
    <location>
        <begin position="12"/>
        <end position="35"/>
    </location>
</feature>
<dbReference type="Proteomes" id="UP000637906">
    <property type="component" value="Unassembled WGS sequence"/>
</dbReference>
<sequence>MGLFSNLGKTGFALGVTGFISLVAFCLFAMAITVYSASDDIKKYNKISEQTIKKAATFTTPLLLGTILTGIGLFGNKLDSNVKFIADIVGFAVLSFLALLTAVNCAKEIKQKYELKLEDANYKNGVKDQKQHAA</sequence>
<evidence type="ECO:0000313" key="3">
    <source>
        <dbReference type="Proteomes" id="UP000637906"/>
    </source>
</evidence>
<reference evidence="2 3" key="1">
    <citation type="journal article" date="2021" name="Microb. Ecol.">
        <title>Candidatus Mesenet longicola: Novel Endosymbionts of Brontispa longissima that Induce Cytoplasmic Incompatibility.</title>
        <authorList>
            <person name="Takano S."/>
            <person name="Gotoh Y."/>
            <person name="Hayashi T."/>
        </authorList>
    </citation>
    <scope>NUCLEOTIDE SEQUENCE [LARGE SCALE GENOMIC DNA]</scope>
    <source>
        <strain evidence="2">L5</strain>
    </source>
</reference>
<gene>
    <name evidence="2" type="ORF">sL5_00750</name>
</gene>
<proteinExistence type="predicted"/>
<keyword evidence="1" id="KW-0812">Transmembrane</keyword>
<keyword evidence="1" id="KW-0472">Membrane</keyword>
<organism evidence="2 3">
    <name type="scientific">Candidatus Mesenet longicola</name>
    <dbReference type="NCBI Taxonomy" id="1892558"/>
    <lineage>
        <taxon>Bacteria</taxon>
        <taxon>Pseudomonadati</taxon>
        <taxon>Pseudomonadota</taxon>
        <taxon>Alphaproteobacteria</taxon>
        <taxon>Rickettsiales</taxon>
        <taxon>Anaplasmataceae</taxon>
        <taxon>Candidatus Mesenet</taxon>
    </lineage>
</organism>
<evidence type="ECO:0000256" key="1">
    <source>
        <dbReference type="SAM" id="Phobius"/>
    </source>
</evidence>
<evidence type="ECO:0000313" key="2">
    <source>
        <dbReference type="EMBL" id="GHM59082.1"/>
    </source>
</evidence>
<dbReference type="AlphaFoldDB" id="A0A8J3MQ19"/>
<dbReference type="EMBL" id="BNGU01000002">
    <property type="protein sequence ID" value="GHM59082.1"/>
    <property type="molecule type" value="Genomic_DNA"/>
</dbReference>
<protein>
    <submittedName>
        <fullName evidence="2">Uncharacterized protein</fullName>
    </submittedName>
</protein>
<comment type="caution">
    <text evidence="2">The sequence shown here is derived from an EMBL/GenBank/DDBJ whole genome shotgun (WGS) entry which is preliminary data.</text>
</comment>